<proteinExistence type="predicted"/>
<reference evidence="2 3" key="1">
    <citation type="submission" date="2019-02" db="EMBL/GenBank/DDBJ databases">
        <title>Deep-cultivation of Planctomycetes and their phenomic and genomic characterization uncovers novel biology.</title>
        <authorList>
            <person name="Wiegand S."/>
            <person name="Jogler M."/>
            <person name="Boedeker C."/>
            <person name="Pinto D."/>
            <person name="Vollmers J."/>
            <person name="Rivas-Marin E."/>
            <person name="Kohn T."/>
            <person name="Peeters S.H."/>
            <person name="Heuer A."/>
            <person name="Rast P."/>
            <person name="Oberbeckmann S."/>
            <person name="Bunk B."/>
            <person name="Jeske O."/>
            <person name="Meyerdierks A."/>
            <person name="Storesund J.E."/>
            <person name="Kallscheuer N."/>
            <person name="Luecker S."/>
            <person name="Lage O.M."/>
            <person name="Pohl T."/>
            <person name="Merkel B.J."/>
            <person name="Hornburger P."/>
            <person name="Mueller R.-W."/>
            <person name="Bruemmer F."/>
            <person name="Labrenz M."/>
            <person name="Spormann A.M."/>
            <person name="Op den Camp H."/>
            <person name="Overmann J."/>
            <person name="Amann R."/>
            <person name="Jetten M.S.M."/>
            <person name="Mascher T."/>
            <person name="Medema M.H."/>
            <person name="Devos D.P."/>
            <person name="Kaster A.-K."/>
            <person name="Ovreas L."/>
            <person name="Rohde M."/>
            <person name="Galperin M.Y."/>
            <person name="Jogler C."/>
        </authorList>
    </citation>
    <scope>NUCLEOTIDE SEQUENCE [LARGE SCALE GENOMIC DNA]</scope>
    <source>
        <strain evidence="2 3">Pan44</strain>
    </source>
</reference>
<dbReference type="KEGG" id="ccos:Pan44_07600"/>
<evidence type="ECO:0000313" key="2">
    <source>
        <dbReference type="EMBL" id="QDT52748.1"/>
    </source>
</evidence>
<dbReference type="RefSeq" id="WP_145027365.1">
    <property type="nucleotide sequence ID" value="NZ_CP036271.1"/>
</dbReference>
<evidence type="ECO:0000313" key="3">
    <source>
        <dbReference type="Proteomes" id="UP000315700"/>
    </source>
</evidence>
<dbReference type="Proteomes" id="UP000315700">
    <property type="component" value="Chromosome"/>
</dbReference>
<dbReference type="AlphaFoldDB" id="A0A517S9E4"/>
<gene>
    <name evidence="2" type="ORF">Pan44_07600</name>
</gene>
<dbReference type="EMBL" id="CP036271">
    <property type="protein sequence ID" value="QDT52748.1"/>
    <property type="molecule type" value="Genomic_DNA"/>
</dbReference>
<sequence length="104" mass="11042" precursor="true">MLANRTMKRLALAAVMAGGVLMATPATFGQCGGYRTSGRVYARPTPRASVAAPTYSYRSGYQGAPTYTPAPAYSGNYGFAAPSYYGSGRGPVNDYSAYRNMFKP</sequence>
<keyword evidence="3" id="KW-1185">Reference proteome</keyword>
<evidence type="ECO:0000256" key="1">
    <source>
        <dbReference type="SAM" id="SignalP"/>
    </source>
</evidence>
<accession>A0A517S9E4</accession>
<organism evidence="2 3">
    <name type="scientific">Caulifigura coniformis</name>
    <dbReference type="NCBI Taxonomy" id="2527983"/>
    <lineage>
        <taxon>Bacteria</taxon>
        <taxon>Pseudomonadati</taxon>
        <taxon>Planctomycetota</taxon>
        <taxon>Planctomycetia</taxon>
        <taxon>Planctomycetales</taxon>
        <taxon>Planctomycetaceae</taxon>
        <taxon>Caulifigura</taxon>
    </lineage>
</organism>
<keyword evidence="1" id="KW-0732">Signal</keyword>
<feature type="signal peptide" evidence="1">
    <location>
        <begin position="1"/>
        <end position="28"/>
    </location>
</feature>
<dbReference type="InParanoid" id="A0A517S9E4"/>
<protein>
    <submittedName>
        <fullName evidence="2">Uncharacterized protein</fullName>
    </submittedName>
</protein>
<name>A0A517S9E4_9PLAN</name>
<feature type="chain" id="PRO_5021703643" evidence="1">
    <location>
        <begin position="29"/>
        <end position="104"/>
    </location>
</feature>